<name>A0A0A9YC91_LYGHE</name>
<gene>
    <name evidence="2" type="ORF">CM83_104358</name>
</gene>
<evidence type="ECO:0000313" key="2">
    <source>
        <dbReference type="EMBL" id="JAG28723.1"/>
    </source>
</evidence>
<feature type="transmembrane region" description="Helical" evidence="1">
    <location>
        <begin position="12"/>
        <end position="35"/>
    </location>
</feature>
<keyword evidence="1" id="KW-0812">Transmembrane</keyword>
<organism evidence="2">
    <name type="scientific">Lygus hesperus</name>
    <name type="common">Western plant bug</name>
    <dbReference type="NCBI Taxonomy" id="30085"/>
    <lineage>
        <taxon>Eukaryota</taxon>
        <taxon>Metazoa</taxon>
        <taxon>Ecdysozoa</taxon>
        <taxon>Arthropoda</taxon>
        <taxon>Hexapoda</taxon>
        <taxon>Insecta</taxon>
        <taxon>Pterygota</taxon>
        <taxon>Neoptera</taxon>
        <taxon>Paraneoptera</taxon>
        <taxon>Hemiptera</taxon>
        <taxon>Heteroptera</taxon>
        <taxon>Panheteroptera</taxon>
        <taxon>Cimicomorpha</taxon>
        <taxon>Miridae</taxon>
        <taxon>Mirini</taxon>
        <taxon>Lygus</taxon>
    </lineage>
</organism>
<reference evidence="2" key="1">
    <citation type="journal article" date="2014" name="PLoS ONE">
        <title>Transcriptome-Based Identification of ABC Transporters in the Western Tarnished Plant Bug Lygus hesperus.</title>
        <authorList>
            <person name="Hull J.J."/>
            <person name="Chaney K."/>
            <person name="Geib S.M."/>
            <person name="Fabrick J.A."/>
            <person name="Brent C.S."/>
            <person name="Walsh D."/>
            <person name="Lavine L.C."/>
        </authorList>
    </citation>
    <scope>NUCLEOTIDE SEQUENCE</scope>
</reference>
<accession>A0A0A9YC91</accession>
<keyword evidence="1" id="KW-0472">Membrane</keyword>
<sequence length="131" mass="14585">LVFNSKNISTCLFIYLYFLAFSISVEAIVCGVGPLDNYIVVLGCGSGPNNIMVGDCPFLKVMHSDSEGFKDFGTDQLSLTASENCIPTQYSFDCITDEGMIVVVCPKDVLVACPYDIDERVDWFLEHRKYQ</sequence>
<dbReference type="EMBL" id="GBHO01014881">
    <property type="protein sequence ID" value="JAG28723.1"/>
    <property type="molecule type" value="Transcribed_RNA"/>
</dbReference>
<keyword evidence="1" id="KW-1133">Transmembrane helix</keyword>
<reference evidence="2" key="2">
    <citation type="submission" date="2014-07" db="EMBL/GenBank/DDBJ databases">
        <authorList>
            <person name="Hull J."/>
        </authorList>
    </citation>
    <scope>NUCLEOTIDE SEQUENCE</scope>
</reference>
<feature type="non-terminal residue" evidence="2">
    <location>
        <position position="131"/>
    </location>
</feature>
<protein>
    <submittedName>
        <fullName evidence="2">Uncharacterized protein</fullName>
    </submittedName>
</protein>
<evidence type="ECO:0000256" key="1">
    <source>
        <dbReference type="SAM" id="Phobius"/>
    </source>
</evidence>
<feature type="non-terminal residue" evidence="2">
    <location>
        <position position="1"/>
    </location>
</feature>
<dbReference type="AlphaFoldDB" id="A0A0A9YC91"/>
<proteinExistence type="predicted"/>